<keyword evidence="2" id="KW-0963">Cytoplasm</keyword>
<organism evidence="7 8">
    <name type="scientific">Amphiprion ocellaris</name>
    <name type="common">Clown anemonefish</name>
    <dbReference type="NCBI Taxonomy" id="80972"/>
    <lineage>
        <taxon>Eukaryota</taxon>
        <taxon>Metazoa</taxon>
        <taxon>Chordata</taxon>
        <taxon>Craniata</taxon>
        <taxon>Vertebrata</taxon>
        <taxon>Euteleostomi</taxon>
        <taxon>Actinopterygii</taxon>
        <taxon>Neopterygii</taxon>
        <taxon>Teleostei</taxon>
        <taxon>Neoteleostei</taxon>
        <taxon>Acanthomorphata</taxon>
        <taxon>Ovalentaria</taxon>
        <taxon>Pomacentridae</taxon>
        <taxon>Amphiprion</taxon>
    </lineage>
</organism>
<dbReference type="InterPro" id="IPR052116">
    <property type="entry name" value="Centro_Cilium_Assembly"/>
</dbReference>
<dbReference type="GeneTree" id="ENSGT00940000154003"/>
<dbReference type="GO" id="GO:0060271">
    <property type="term" value="P:cilium assembly"/>
    <property type="evidence" value="ECO:0007669"/>
    <property type="project" value="TreeGrafter"/>
</dbReference>
<keyword evidence="8" id="KW-1185">Reference proteome</keyword>
<feature type="coiled-coil region" evidence="5">
    <location>
        <begin position="31"/>
        <end position="97"/>
    </location>
</feature>
<dbReference type="GO" id="GO:0051660">
    <property type="term" value="P:establishment of centrosome localization"/>
    <property type="evidence" value="ECO:0007669"/>
    <property type="project" value="TreeGrafter"/>
</dbReference>
<evidence type="ECO:0000256" key="1">
    <source>
        <dbReference type="ARBA" id="ARBA00004300"/>
    </source>
</evidence>
<evidence type="ECO:0000256" key="4">
    <source>
        <dbReference type="ARBA" id="ARBA00023212"/>
    </source>
</evidence>
<accession>A0AAQ5XM21</accession>
<reference evidence="7" key="3">
    <citation type="submission" date="2025-09" db="UniProtKB">
        <authorList>
            <consortium name="Ensembl"/>
        </authorList>
    </citation>
    <scope>IDENTIFICATION</scope>
</reference>
<comment type="subcellular location">
    <subcellularLocation>
        <location evidence="1">Cytoplasm</location>
        <location evidence="1">Cytoskeleton</location>
        <location evidence="1">Microtubule organizing center</location>
        <location evidence="1">Centrosome</location>
    </subcellularLocation>
</comment>
<keyword evidence="4" id="KW-0206">Cytoskeleton</keyword>
<dbReference type="GO" id="GO:0005814">
    <property type="term" value="C:centriole"/>
    <property type="evidence" value="ECO:0007669"/>
    <property type="project" value="TreeGrafter"/>
</dbReference>
<reference evidence="7" key="2">
    <citation type="submission" date="2025-08" db="UniProtKB">
        <authorList>
            <consortium name="Ensembl"/>
        </authorList>
    </citation>
    <scope>IDENTIFICATION</scope>
</reference>
<dbReference type="Proteomes" id="UP001501940">
    <property type="component" value="Chromosome 21"/>
</dbReference>
<evidence type="ECO:0000313" key="8">
    <source>
        <dbReference type="Proteomes" id="UP001501940"/>
    </source>
</evidence>
<dbReference type="PANTHER" id="PTHR23170">
    <property type="entry name" value="NY-REN-58 ANTIGEN"/>
    <property type="match status" value="1"/>
</dbReference>
<dbReference type="GO" id="GO:0005813">
    <property type="term" value="C:centrosome"/>
    <property type="evidence" value="ECO:0007669"/>
    <property type="project" value="UniProtKB-SubCell"/>
</dbReference>
<evidence type="ECO:0008006" key="9">
    <source>
        <dbReference type="Google" id="ProtNLM"/>
    </source>
</evidence>
<proteinExistence type="predicted"/>
<gene>
    <name evidence="7" type="primary">CEP83</name>
</gene>
<dbReference type="Gene3D" id="1.10.287.1490">
    <property type="match status" value="1"/>
</dbReference>
<dbReference type="GO" id="GO:0097539">
    <property type="term" value="C:ciliary transition fiber"/>
    <property type="evidence" value="ECO:0007669"/>
    <property type="project" value="TreeGrafter"/>
</dbReference>
<evidence type="ECO:0000256" key="3">
    <source>
        <dbReference type="ARBA" id="ARBA00023054"/>
    </source>
</evidence>
<reference evidence="7 8" key="1">
    <citation type="submission" date="2022-01" db="EMBL/GenBank/DDBJ databases">
        <title>A chromosome-scale genome assembly of the false clownfish, Amphiprion ocellaris.</title>
        <authorList>
            <person name="Ryu T."/>
        </authorList>
    </citation>
    <scope>NUCLEOTIDE SEQUENCE [LARGE SCALE GENOMIC DNA]</scope>
</reference>
<keyword evidence="3 5" id="KW-0175">Coiled coil</keyword>
<evidence type="ECO:0000256" key="2">
    <source>
        <dbReference type="ARBA" id="ARBA00022490"/>
    </source>
</evidence>
<feature type="compositionally biased region" description="Basic and acidic residues" evidence="6">
    <location>
        <begin position="403"/>
        <end position="413"/>
    </location>
</feature>
<dbReference type="PANTHER" id="PTHR23170:SF2">
    <property type="entry name" value="CENTROSOMAL PROTEIN OF 83 KDA"/>
    <property type="match status" value="1"/>
</dbReference>
<feature type="coiled-coil region" evidence="5">
    <location>
        <begin position="639"/>
        <end position="673"/>
    </location>
</feature>
<evidence type="ECO:0000256" key="6">
    <source>
        <dbReference type="SAM" id="MobiDB-lite"/>
    </source>
</evidence>
<evidence type="ECO:0000256" key="5">
    <source>
        <dbReference type="SAM" id="Coils"/>
    </source>
</evidence>
<name>A0AAQ5XM21_AMPOC</name>
<dbReference type="Ensembl" id="ENSAOCT00000081244.1">
    <property type="protein sequence ID" value="ENSAOCP00000040405.1"/>
    <property type="gene ID" value="ENSAOCG00000013896.2"/>
</dbReference>
<protein>
    <recommendedName>
        <fullName evidence="9">Centrosomal protein 83</fullName>
    </recommendedName>
</protein>
<evidence type="ECO:0000313" key="7">
    <source>
        <dbReference type="Ensembl" id="ENSAOCP00000040405.1"/>
    </source>
</evidence>
<dbReference type="AlphaFoldDB" id="A0AAQ5XM21"/>
<feature type="region of interest" description="Disordered" evidence="6">
    <location>
        <begin position="395"/>
        <end position="425"/>
    </location>
</feature>
<sequence>SMLSTMLGLSAGLGGAEMELQKMLIDERMKCENHRTNYQTLKAEHASLQDEFTRAQGELKRLLTDKQTQQEKLQLLLAELRGELLDKTRELEEVRLQVMTPQRLELLRAQVQQEMEAPVRERFSKLEEETEKYRSEYNKLRYDFTFLKSQFDHQREEHVRVLEERRIRYEAEVSRLEKDREDLVAQYQGSDALRDGKRVEALLRDKAQLHLRLKGLEAEVAELRAQKENCGQQAENVQRIQIRQLTESQAAVKSLEAERQSLRLQLERMESELHLSHEQNSQLTGRLHKAEREIESLKHSHKLETASIKLECARSKGEVERERDTLQGQIDGLQADVEVLKATVERHKEVVVEKEREMVRKVQSAREEEFRKTATLHEEKLELENRLAALEQQRALQDASDQAQKEEWEERLHNAQQGEESTRRELHNLRTKLQQQSSLLEELQRQKAEIADLQQVRQQIQLGTLSHSESDMMEANQRLRETLDRVREELRTARGQAEKSQQEAERLVEERQVDWLEEKHKLQEREAELQQKYCQVKEKLQRAAAAQKKRKTLTESKEKRLQDKIQLLEAKIEELELEAAAAKKRSSFSEEQAQLNRRLKELQRRHNEFRRLLLGGQGSFSGWVNGCLTFPDCFPLLQEEQHQGEFSLLRRRLENLESAQQQQLEELGSLVQRDREATPQPDL</sequence>
<dbReference type="GO" id="GO:0005794">
    <property type="term" value="C:Golgi apparatus"/>
    <property type="evidence" value="ECO:0007669"/>
    <property type="project" value="TreeGrafter"/>
</dbReference>